<name>A0A182JVG0_9DIPT</name>
<reference evidence="3" key="1">
    <citation type="submission" date="2013-03" db="EMBL/GenBank/DDBJ databases">
        <title>The Genome Sequence of Anopheles christyi ACHKN1017.</title>
        <authorList>
            <consortium name="The Broad Institute Genomics Platform"/>
            <person name="Neafsey D.E."/>
            <person name="Besansky N."/>
            <person name="Walker B."/>
            <person name="Young S.K."/>
            <person name="Zeng Q."/>
            <person name="Gargeya S."/>
            <person name="Fitzgerald M."/>
            <person name="Haas B."/>
            <person name="Abouelleil A."/>
            <person name="Allen A.W."/>
            <person name="Alvarado L."/>
            <person name="Arachchi H.M."/>
            <person name="Berlin A.M."/>
            <person name="Chapman S.B."/>
            <person name="Gainer-Dewar J."/>
            <person name="Goldberg J."/>
            <person name="Griggs A."/>
            <person name="Gujja S."/>
            <person name="Hansen M."/>
            <person name="Howarth C."/>
            <person name="Imamovic A."/>
            <person name="Ireland A."/>
            <person name="Larimer J."/>
            <person name="McCowan C."/>
            <person name="Murphy C."/>
            <person name="Pearson M."/>
            <person name="Poon T.W."/>
            <person name="Priest M."/>
            <person name="Roberts A."/>
            <person name="Saif S."/>
            <person name="Shea T."/>
            <person name="Sisk P."/>
            <person name="Sykes S."/>
            <person name="Wortman J."/>
            <person name="Nusbaum C."/>
            <person name="Birren B."/>
        </authorList>
    </citation>
    <scope>NUCLEOTIDE SEQUENCE [LARGE SCALE GENOMIC DNA]</scope>
    <source>
        <strain evidence="3">ACHKN1017</strain>
    </source>
</reference>
<dbReference type="VEuPathDB" id="VectorBase:ACHR002492"/>
<dbReference type="AlphaFoldDB" id="A0A182JVG0"/>
<protein>
    <submittedName>
        <fullName evidence="2">Uncharacterized protein</fullName>
    </submittedName>
</protein>
<proteinExistence type="predicted"/>
<feature type="compositionally biased region" description="Basic and acidic residues" evidence="1">
    <location>
        <begin position="89"/>
        <end position="103"/>
    </location>
</feature>
<evidence type="ECO:0000313" key="2">
    <source>
        <dbReference type="EnsemblMetazoa" id="ACHR002492-PA"/>
    </source>
</evidence>
<dbReference type="EnsemblMetazoa" id="ACHR002492-RA">
    <property type="protein sequence ID" value="ACHR002492-PA"/>
    <property type="gene ID" value="ACHR002492"/>
</dbReference>
<sequence>MEPRSEPRTLRRAGSPVKVKKKSTKHTVKFKDQGGDQTRDDVLVVTVEPPSPSPGSPEPSPKTAVTFALPPLTSVPQQRLKSGTPVEKSPNDTRALPKKDTGKRTAKPADSQRLAEGCTSLMYACQQGLTGDILKELRQKYV</sequence>
<evidence type="ECO:0000256" key="1">
    <source>
        <dbReference type="SAM" id="MobiDB-lite"/>
    </source>
</evidence>
<dbReference type="Proteomes" id="UP000075881">
    <property type="component" value="Unassembled WGS sequence"/>
</dbReference>
<feature type="compositionally biased region" description="Basic and acidic residues" evidence="1">
    <location>
        <begin position="29"/>
        <end position="42"/>
    </location>
</feature>
<organism evidence="2 3">
    <name type="scientific">Anopheles christyi</name>
    <dbReference type="NCBI Taxonomy" id="43041"/>
    <lineage>
        <taxon>Eukaryota</taxon>
        <taxon>Metazoa</taxon>
        <taxon>Ecdysozoa</taxon>
        <taxon>Arthropoda</taxon>
        <taxon>Hexapoda</taxon>
        <taxon>Insecta</taxon>
        <taxon>Pterygota</taxon>
        <taxon>Neoptera</taxon>
        <taxon>Endopterygota</taxon>
        <taxon>Diptera</taxon>
        <taxon>Nematocera</taxon>
        <taxon>Culicoidea</taxon>
        <taxon>Culicidae</taxon>
        <taxon>Anophelinae</taxon>
        <taxon>Anopheles</taxon>
    </lineage>
</organism>
<evidence type="ECO:0000313" key="3">
    <source>
        <dbReference type="Proteomes" id="UP000075881"/>
    </source>
</evidence>
<keyword evidence="3" id="KW-1185">Reference proteome</keyword>
<feature type="compositionally biased region" description="Pro residues" evidence="1">
    <location>
        <begin position="49"/>
        <end position="60"/>
    </location>
</feature>
<feature type="compositionally biased region" description="Basic residues" evidence="1">
    <location>
        <begin position="18"/>
        <end position="28"/>
    </location>
</feature>
<feature type="region of interest" description="Disordered" evidence="1">
    <location>
        <begin position="1"/>
        <end position="112"/>
    </location>
</feature>
<reference evidence="2" key="2">
    <citation type="submission" date="2020-05" db="UniProtKB">
        <authorList>
            <consortium name="EnsemblMetazoa"/>
        </authorList>
    </citation>
    <scope>IDENTIFICATION</scope>
    <source>
        <strain evidence="2">ACHKN1017</strain>
    </source>
</reference>
<accession>A0A182JVG0</accession>